<name>A0AAV7UJS2_PLEWA</name>
<evidence type="ECO:0000313" key="1">
    <source>
        <dbReference type="EMBL" id="KAJ1188856.1"/>
    </source>
</evidence>
<proteinExistence type="predicted"/>
<sequence length="109" mass="12562">MSLIRGFGSLSGSALAFLAPSRGITVIAYQCERFDVWRYPTLMDRGYTHYFTVHDIHLRIDYRLVACSLMTPVQHCEHLSQTYSDYSPVLIMLELDGLGPLIFSWRFPQ</sequence>
<keyword evidence="2" id="KW-1185">Reference proteome</keyword>
<evidence type="ECO:0000313" key="2">
    <source>
        <dbReference type="Proteomes" id="UP001066276"/>
    </source>
</evidence>
<dbReference type="EMBL" id="JANPWB010000005">
    <property type="protein sequence ID" value="KAJ1188856.1"/>
    <property type="molecule type" value="Genomic_DNA"/>
</dbReference>
<dbReference type="AlphaFoldDB" id="A0AAV7UJS2"/>
<dbReference type="Gene3D" id="3.60.10.10">
    <property type="entry name" value="Endonuclease/exonuclease/phosphatase"/>
    <property type="match status" value="1"/>
</dbReference>
<protein>
    <submittedName>
        <fullName evidence="1">Uncharacterized protein</fullName>
    </submittedName>
</protein>
<reference evidence="1" key="1">
    <citation type="journal article" date="2022" name="bioRxiv">
        <title>Sequencing and chromosome-scale assembly of the giantPleurodeles waltlgenome.</title>
        <authorList>
            <person name="Brown T."/>
            <person name="Elewa A."/>
            <person name="Iarovenko S."/>
            <person name="Subramanian E."/>
            <person name="Araus A.J."/>
            <person name="Petzold A."/>
            <person name="Susuki M."/>
            <person name="Suzuki K.-i.T."/>
            <person name="Hayashi T."/>
            <person name="Toyoda A."/>
            <person name="Oliveira C."/>
            <person name="Osipova E."/>
            <person name="Leigh N.D."/>
            <person name="Simon A."/>
            <person name="Yun M.H."/>
        </authorList>
    </citation>
    <scope>NUCLEOTIDE SEQUENCE</scope>
    <source>
        <strain evidence="1">20211129_DDA</strain>
        <tissue evidence="1">Liver</tissue>
    </source>
</reference>
<dbReference type="InterPro" id="IPR036691">
    <property type="entry name" value="Endo/exonu/phosph_ase_sf"/>
</dbReference>
<gene>
    <name evidence="1" type="ORF">NDU88_005613</name>
</gene>
<accession>A0AAV7UJS2</accession>
<comment type="caution">
    <text evidence="1">The sequence shown here is derived from an EMBL/GenBank/DDBJ whole genome shotgun (WGS) entry which is preliminary data.</text>
</comment>
<organism evidence="1 2">
    <name type="scientific">Pleurodeles waltl</name>
    <name type="common">Iberian ribbed newt</name>
    <dbReference type="NCBI Taxonomy" id="8319"/>
    <lineage>
        <taxon>Eukaryota</taxon>
        <taxon>Metazoa</taxon>
        <taxon>Chordata</taxon>
        <taxon>Craniata</taxon>
        <taxon>Vertebrata</taxon>
        <taxon>Euteleostomi</taxon>
        <taxon>Amphibia</taxon>
        <taxon>Batrachia</taxon>
        <taxon>Caudata</taxon>
        <taxon>Salamandroidea</taxon>
        <taxon>Salamandridae</taxon>
        <taxon>Pleurodelinae</taxon>
        <taxon>Pleurodeles</taxon>
    </lineage>
</organism>
<dbReference type="Proteomes" id="UP001066276">
    <property type="component" value="Chromosome 3_1"/>
</dbReference>